<sequence>MAAELKHGRLAYVVVHGTREVVLAKFIQPEWRSQGFFIFFGTDFQVSPEDVEIVELAVTRSV</sequence>
<evidence type="ECO:0000313" key="1">
    <source>
        <dbReference type="EMBL" id="AVO22525.1"/>
    </source>
</evidence>
<reference evidence="1 2" key="1">
    <citation type="submission" date="2018-02" db="EMBL/GenBank/DDBJ databases">
        <authorList>
            <person name="Zack K.M."/>
            <person name="Dedrick R.M."/>
            <person name="Ward M."/>
            <person name="Garlena R.A."/>
            <person name="Russell D.A."/>
            <person name="Pope W.H."/>
            <person name="Jacobs-Sera D."/>
            <person name="Hatfull G.F."/>
        </authorList>
    </citation>
    <scope>NUCLEOTIDE SEQUENCE [LARGE SCALE GENOMIC DNA]</scope>
</reference>
<evidence type="ECO:0000313" key="2">
    <source>
        <dbReference type="Proteomes" id="UP000240673"/>
    </source>
</evidence>
<dbReference type="Proteomes" id="UP000240673">
    <property type="component" value="Segment"/>
</dbReference>
<proteinExistence type="predicted"/>
<dbReference type="GeneID" id="64471845"/>
<dbReference type="EMBL" id="MH001460">
    <property type="protein sequence ID" value="AVO22525.1"/>
    <property type="molecule type" value="Genomic_DNA"/>
</dbReference>
<dbReference type="KEGG" id="vg:64471845"/>
<keyword evidence="2" id="KW-1185">Reference proteome</keyword>
<organism evidence="1 2">
    <name type="scientific">Streptomyces phage Paedore</name>
    <dbReference type="NCBI Taxonomy" id="2108134"/>
    <lineage>
        <taxon>Viruses</taxon>
        <taxon>Duplodnaviria</taxon>
        <taxon>Heunggongvirae</taxon>
        <taxon>Uroviricota</taxon>
        <taxon>Caudoviricetes</taxon>
        <taxon>Arquatrovirinae</taxon>
        <taxon>Arequatrovirus</taxon>
        <taxon>Arequatrovirus paedore</taxon>
    </lineage>
</organism>
<gene>
    <name evidence="1" type="primary">42</name>
    <name evidence="1" type="ORF">PBI_PAEDORE_42</name>
</gene>
<protein>
    <submittedName>
        <fullName evidence="1">Uncharacterized protein</fullName>
    </submittedName>
</protein>
<dbReference type="RefSeq" id="YP_010055908.1">
    <property type="nucleotide sequence ID" value="NC_054671.1"/>
</dbReference>
<name>A0A2P1JTQ8_9CAUD</name>
<accession>A0A2P1JTQ8</accession>